<comment type="caution">
    <text evidence="2">The sequence shown here is derived from an EMBL/GenBank/DDBJ whole genome shotgun (WGS) entry which is preliminary data.</text>
</comment>
<name>A0AAJ0FG89_9PEZI</name>
<dbReference type="GeneID" id="85315326"/>
<feature type="compositionally biased region" description="Basic and acidic residues" evidence="1">
    <location>
        <begin position="333"/>
        <end position="342"/>
    </location>
</feature>
<evidence type="ECO:0000313" key="3">
    <source>
        <dbReference type="Proteomes" id="UP001244011"/>
    </source>
</evidence>
<accession>A0AAJ0FG89</accession>
<dbReference type="AlphaFoldDB" id="A0AAJ0FG89"/>
<sequence length="446" mass="49717">MSQGYDTVSSNGERTFRGIPLAALQGNTACLKWTTDDRVKFDAHLARHRVSKANTSYMLDELCTAIGAGGIDSLCLRNIQRRIRDTLIQRLDKFERDGTVRFVVDPRTGGINAIWPRWTQEWAEESWDGCVESPWAWTWKFEETGRPYEEIDEDEFLGVGIDDDDNGHNGDDGNDRDDDRGRYRDGNARRDVRLGRSASPLAVRIAGGGRRSPIRRMPLSADGRACSPYVGTARIIDHQGDQTIRASAPPDMNTRSGGDLSAAGTPIAANSIADPGLHPDPPLLHNGEAAETAAPSPLEVMRAIRDRLSLERHARQREHSHVVDLRTPSPQRDTARDADPHRNHAYLEGQPYDIDDPEAHSAWLASHAWGYGAVTQAVVHAAARDLFEMQGYGRVGRREEVKRWWNAAGLEELRMERALEEMGGVDGEFLGAFLRAARLDAEELDW</sequence>
<feature type="compositionally biased region" description="Basic and acidic residues" evidence="1">
    <location>
        <begin position="166"/>
        <end position="191"/>
    </location>
</feature>
<gene>
    <name evidence="2" type="ORF">QBC33DRAFT_602077</name>
</gene>
<dbReference type="Proteomes" id="UP001244011">
    <property type="component" value="Unassembled WGS sequence"/>
</dbReference>
<proteinExistence type="predicted"/>
<feature type="region of interest" description="Disordered" evidence="1">
    <location>
        <begin position="159"/>
        <end position="191"/>
    </location>
</feature>
<dbReference type="EMBL" id="MU839042">
    <property type="protein sequence ID" value="KAK1762133.1"/>
    <property type="molecule type" value="Genomic_DNA"/>
</dbReference>
<evidence type="ECO:0000256" key="1">
    <source>
        <dbReference type="SAM" id="MobiDB-lite"/>
    </source>
</evidence>
<reference evidence="2" key="1">
    <citation type="submission" date="2023-06" db="EMBL/GenBank/DDBJ databases">
        <title>Genome-scale phylogeny and comparative genomics of the fungal order Sordariales.</title>
        <authorList>
            <consortium name="Lawrence Berkeley National Laboratory"/>
            <person name="Hensen N."/>
            <person name="Bonometti L."/>
            <person name="Westerberg I."/>
            <person name="Brannstrom I.O."/>
            <person name="Guillou S."/>
            <person name="Cros-Aarteil S."/>
            <person name="Calhoun S."/>
            <person name="Haridas S."/>
            <person name="Kuo A."/>
            <person name="Mondo S."/>
            <person name="Pangilinan J."/>
            <person name="Riley R."/>
            <person name="Labutti K."/>
            <person name="Andreopoulos B."/>
            <person name="Lipzen A."/>
            <person name="Chen C."/>
            <person name="Yanf M."/>
            <person name="Daum C."/>
            <person name="Ng V."/>
            <person name="Clum A."/>
            <person name="Steindorff A."/>
            <person name="Ohm R."/>
            <person name="Martin F."/>
            <person name="Silar P."/>
            <person name="Natvig D."/>
            <person name="Lalanne C."/>
            <person name="Gautier V."/>
            <person name="Ament-Velasquez S.L."/>
            <person name="Kruys A."/>
            <person name="Hutchinson M.I."/>
            <person name="Powell A.J."/>
            <person name="Barry K."/>
            <person name="Miller A.N."/>
            <person name="Grigoriev I.V."/>
            <person name="Debuchy R."/>
            <person name="Gladieux P."/>
            <person name="Thoren M.H."/>
            <person name="Johannesson H."/>
        </authorList>
    </citation>
    <scope>NUCLEOTIDE SEQUENCE</scope>
    <source>
        <strain evidence="2">8032-3</strain>
    </source>
</reference>
<keyword evidence="3" id="KW-1185">Reference proteome</keyword>
<organism evidence="2 3">
    <name type="scientific">Phialemonium atrogriseum</name>
    <dbReference type="NCBI Taxonomy" id="1093897"/>
    <lineage>
        <taxon>Eukaryota</taxon>
        <taxon>Fungi</taxon>
        <taxon>Dikarya</taxon>
        <taxon>Ascomycota</taxon>
        <taxon>Pezizomycotina</taxon>
        <taxon>Sordariomycetes</taxon>
        <taxon>Sordariomycetidae</taxon>
        <taxon>Cephalothecales</taxon>
        <taxon>Cephalothecaceae</taxon>
        <taxon>Phialemonium</taxon>
    </lineage>
</organism>
<evidence type="ECO:0000313" key="2">
    <source>
        <dbReference type="EMBL" id="KAK1762133.1"/>
    </source>
</evidence>
<protein>
    <submittedName>
        <fullName evidence="2">Uncharacterized protein</fullName>
    </submittedName>
</protein>
<dbReference type="RefSeq" id="XP_060278346.1">
    <property type="nucleotide sequence ID" value="XM_060432139.1"/>
</dbReference>
<feature type="region of interest" description="Disordered" evidence="1">
    <location>
        <begin position="248"/>
        <end position="295"/>
    </location>
</feature>
<feature type="region of interest" description="Disordered" evidence="1">
    <location>
        <begin position="314"/>
        <end position="344"/>
    </location>
</feature>
<feature type="compositionally biased region" description="Basic and acidic residues" evidence="1">
    <location>
        <begin position="314"/>
        <end position="324"/>
    </location>
</feature>